<comment type="caution">
    <text evidence="9">The sequence shown here is derived from an EMBL/GenBank/DDBJ whole genome shotgun (WGS) entry which is preliminary data.</text>
</comment>
<dbReference type="InterPro" id="IPR002129">
    <property type="entry name" value="PyrdxlP-dep_de-COase"/>
</dbReference>
<dbReference type="STRING" id="765915.A0A1Y2HBY2"/>
<dbReference type="Pfam" id="PF00282">
    <property type="entry name" value="Pyridoxal_deC"/>
    <property type="match status" value="3"/>
</dbReference>
<keyword evidence="10" id="KW-1185">Reference proteome</keyword>
<dbReference type="Gene3D" id="3.90.1150.170">
    <property type="match status" value="1"/>
</dbReference>
<dbReference type="InterPro" id="IPR015421">
    <property type="entry name" value="PyrdxlP-dep_Trfase_major"/>
</dbReference>
<protein>
    <submittedName>
        <fullName evidence="9">Pyridoxal phosphate-dependent transferase</fullName>
    </submittedName>
</protein>
<accession>A0A1Y2HBY2</accession>
<dbReference type="InterPro" id="IPR015424">
    <property type="entry name" value="PyrdxlP-dep_Trfase"/>
</dbReference>
<evidence type="ECO:0000256" key="3">
    <source>
        <dbReference type="ARBA" id="ARBA00022793"/>
    </source>
</evidence>
<keyword evidence="4 6" id="KW-0663">Pyridoxal phosphate</keyword>
<dbReference type="GO" id="GO:0005737">
    <property type="term" value="C:cytoplasm"/>
    <property type="evidence" value="ECO:0007669"/>
    <property type="project" value="TreeGrafter"/>
</dbReference>
<dbReference type="Gene3D" id="3.40.640.10">
    <property type="entry name" value="Type I PLP-dependent aspartate aminotransferase-like (Major domain)"/>
    <property type="match status" value="1"/>
</dbReference>
<dbReference type="GO" id="GO:0019752">
    <property type="term" value="P:carboxylic acid metabolic process"/>
    <property type="evidence" value="ECO:0007669"/>
    <property type="project" value="InterPro"/>
</dbReference>
<proteinExistence type="inferred from homology"/>
<comment type="similarity">
    <text evidence="2 7">Belongs to the group II decarboxylase family.</text>
</comment>
<dbReference type="PANTHER" id="PTHR45677:SF8">
    <property type="entry name" value="CYSTEINE SULFINIC ACID DECARBOXYLASE"/>
    <property type="match status" value="1"/>
</dbReference>
<feature type="region of interest" description="Disordered" evidence="8">
    <location>
        <begin position="355"/>
        <end position="403"/>
    </location>
</feature>
<evidence type="ECO:0000256" key="6">
    <source>
        <dbReference type="PIRSR" id="PIRSR602129-50"/>
    </source>
</evidence>
<evidence type="ECO:0000256" key="7">
    <source>
        <dbReference type="RuleBase" id="RU000382"/>
    </source>
</evidence>
<keyword evidence="5 7" id="KW-0456">Lyase</keyword>
<dbReference type="GO" id="GO:0030170">
    <property type="term" value="F:pyridoxal phosphate binding"/>
    <property type="evidence" value="ECO:0007669"/>
    <property type="project" value="InterPro"/>
</dbReference>
<evidence type="ECO:0000313" key="10">
    <source>
        <dbReference type="Proteomes" id="UP000193411"/>
    </source>
</evidence>
<sequence>MPRDTPTSATTTHTCCSCPSSTSQNGPSSIKSQSQAQELDTLLSALTSMLVTYVDQNHSPTTPVLRYTPPHDLAARLQLTFSPTPSSLADILAMFQRTLDYSVRTGHPLFLDKLYTGVTPIGIATELLTGALNINTHVFQASPVGTLMEMACLAELRRLIGYPVQGGSGLMSPGGSMSNLIAMVTARNHKFPKVKSHGLVGMPPWPAMVIGLGKRQVFKVRTTENGCMIPEDLEKQIEDAKARGYLPFFVNATAGTTVLCSFDPIRAIAAITKRHNLWLHVDGSWGGSVLFSSQHKDLLDGVHLSDSFVVNPHKMLGVPLQCSCLLVAHPPKTMAKANSSKAGYLYHSLPAGLHHHHHPTHHAQAKDDAADDGNDTDSSATSGSDSDHDDDDDNDSGMPCMSASMADGDTDDLVYDLGNLGIGCGRRADGVKLYLSWKYEGTDGYAARVDRAFAMASTLRAKIRALQPALLPIFAREGKAQVGEHGANVCFWYVPRAWQAQWTPDEMRAKMRADKKMARAMAGVTAAMRVRMLHRGVAMVDYAPLPEPHPLPSFFRVPMNAPTVQEEHLDRLLAEIVEVGRQVERDMGLEVGEVEIEVKG</sequence>
<feature type="region of interest" description="Disordered" evidence="8">
    <location>
        <begin position="1"/>
        <end position="33"/>
    </location>
</feature>
<reference evidence="9 10" key="1">
    <citation type="submission" date="2016-07" db="EMBL/GenBank/DDBJ databases">
        <title>Pervasive Adenine N6-methylation of Active Genes in Fungi.</title>
        <authorList>
            <consortium name="DOE Joint Genome Institute"/>
            <person name="Mondo S.J."/>
            <person name="Dannebaum R.O."/>
            <person name="Kuo R.C."/>
            <person name="Labutti K."/>
            <person name="Haridas S."/>
            <person name="Kuo A."/>
            <person name="Salamov A."/>
            <person name="Ahrendt S.R."/>
            <person name="Lipzen A."/>
            <person name="Sullivan W."/>
            <person name="Andreopoulos W.B."/>
            <person name="Clum A."/>
            <person name="Lindquist E."/>
            <person name="Daum C."/>
            <person name="Ramamoorthy G.K."/>
            <person name="Gryganskyi A."/>
            <person name="Culley D."/>
            <person name="Magnuson J.K."/>
            <person name="James T.Y."/>
            <person name="O'Malley M.A."/>
            <person name="Stajich J.E."/>
            <person name="Spatafora J.W."/>
            <person name="Visel A."/>
            <person name="Grigoriev I.V."/>
        </authorList>
    </citation>
    <scope>NUCLEOTIDE SEQUENCE [LARGE SCALE GENOMIC DNA]</scope>
    <source>
        <strain evidence="9 10">PL171</strain>
    </source>
</reference>
<keyword evidence="9" id="KW-0808">Transferase</keyword>
<dbReference type="SUPFAM" id="SSF53383">
    <property type="entry name" value="PLP-dependent transferases"/>
    <property type="match status" value="2"/>
</dbReference>
<dbReference type="AlphaFoldDB" id="A0A1Y2HBY2"/>
<feature type="compositionally biased region" description="Low complexity" evidence="8">
    <location>
        <begin position="1"/>
        <end position="23"/>
    </location>
</feature>
<evidence type="ECO:0000256" key="8">
    <source>
        <dbReference type="SAM" id="MobiDB-lite"/>
    </source>
</evidence>
<dbReference type="OrthoDB" id="392571at2759"/>
<feature type="modified residue" description="N6-(pyridoxal phosphate)lysine" evidence="6">
    <location>
        <position position="314"/>
    </location>
</feature>
<dbReference type="GO" id="GO:0016740">
    <property type="term" value="F:transferase activity"/>
    <property type="evidence" value="ECO:0007669"/>
    <property type="project" value="UniProtKB-KW"/>
</dbReference>
<feature type="compositionally biased region" description="Polar residues" evidence="8">
    <location>
        <begin position="24"/>
        <end position="33"/>
    </location>
</feature>
<evidence type="ECO:0000313" key="9">
    <source>
        <dbReference type="EMBL" id="ORZ32100.1"/>
    </source>
</evidence>
<dbReference type="Proteomes" id="UP000193411">
    <property type="component" value="Unassembled WGS sequence"/>
</dbReference>
<evidence type="ECO:0000256" key="4">
    <source>
        <dbReference type="ARBA" id="ARBA00022898"/>
    </source>
</evidence>
<gene>
    <name evidence="9" type="ORF">BCR44DRAFT_1441076</name>
</gene>
<name>A0A1Y2HBY2_9FUNG</name>
<comment type="cofactor">
    <cofactor evidence="1 6 7">
        <name>pyridoxal 5'-phosphate</name>
        <dbReference type="ChEBI" id="CHEBI:597326"/>
    </cofactor>
</comment>
<dbReference type="GO" id="GO:0016831">
    <property type="term" value="F:carboxy-lyase activity"/>
    <property type="evidence" value="ECO:0007669"/>
    <property type="project" value="UniProtKB-KW"/>
</dbReference>
<dbReference type="EMBL" id="MCFL01000051">
    <property type="protein sequence ID" value="ORZ32100.1"/>
    <property type="molecule type" value="Genomic_DNA"/>
</dbReference>
<evidence type="ECO:0000256" key="1">
    <source>
        <dbReference type="ARBA" id="ARBA00001933"/>
    </source>
</evidence>
<evidence type="ECO:0000256" key="5">
    <source>
        <dbReference type="ARBA" id="ARBA00023239"/>
    </source>
</evidence>
<organism evidence="9 10">
    <name type="scientific">Catenaria anguillulae PL171</name>
    <dbReference type="NCBI Taxonomy" id="765915"/>
    <lineage>
        <taxon>Eukaryota</taxon>
        <taxon>Fungi</taxon>
        <taxon>Fungi incertae sedis</taxon>
        <taxon>Blastocladiomycota</taxon>
        <taxon>Blastocladiomycetes</taxon>
        <taxon>Blastocladiales</taxon>
        <taxon>Catenariaceae</taxon>
        <taxon>Catenaria</taxon>
    </lineage>
</organism>
<keyword evidence="3" id="KW-0210">Decarboxylase</keyword>
<dbReference type="PANTHER" id="PTHR45677">
    <property type="entry name" value="GLUTAMATE DECARBOXYLASE-RELATED"/>
    <property type="match status" value="1"/>
</dbReference>
<evidence type="ECO:0000256" key="2">
    <source>
        <dbReference type="ARBA" id="ARBA00009533"/>
    </source>
</evidence>